<name>A0A1I3D5K0_9FLAO</name>
<organism evidence="1 2">
    <name type="scientific">Halpernia frigidisoli</name>
    <dbReference type="NCBI Taxonomy" id="1125876"/>
    <lineage>
        <taxon>Bacteria</taxon>
        <taxon>Pseudomonadati</taxon>
        <taxon>Bacteroidota</taxon>
        <taxon>Flavobacteriia</taxon>
        <taxon>Flavobacteriales</taxon>
        <taxon>Weeksellaceae</taxon>
        <taxon>Chryseobacterium group</taxon>
        <taxon>Halpernia</taxon>
    </lineage>
</organism>
<dbReference type="RefSeq" id="WP_090078372.1">
    <property type="nucleotide sequence ID" value="NZ_FOQT01000001.1"/>
</dbReference>
<reference evidence="1 2" key="1">
    <citation type="submission" date="2016-10" db="EMBL/GenBank/DDBJ databases">
        <authorList>
            <person name="de Groot N.N."/>
        </authorList>
    </citation>
    <scope>NUCLEOTIDE SEQUENCE [LARGE SCALE GENOMIC DNA]</scope>
    <source>
        <strain evidence="1 2">DSM 26000</strain>
    </source>
</reference>
<dbReference type="EMBL" id="FOQT01000001">
    <property type="protein sequence ID" value="SFH81829.1"/>
    <property type="molecule type" value="Genomic_DNA"/>
</dbReference>
<sequence>MKKKYTKQEFENLDFDNKCAIFETVLTDDYFSGQEKINFYFDGDINIKVLSPTPKEEQEREDREFKVLLDKLTIKLFRSNEWIELDIDEILK</sequence>
<dbReference type="OrthoDB" id="1266843at2"/>
<dbReference type="Proteomes" id="UP000198931">
    <property type="component" value="Unassembled WGS sequence"/>
</dbReference>
<evidence type="ECO:0000313" key="2">
    <source>
        <dbReference type="Proteomes" id="UP000198931"/>
    </source>
</evidence>
<accession>A0A1I3D5K0</accession>
<protein>
    <submittedName>
        <fullName evidence="1">Uncharacterized protein</fullName>
    </submittedName>
</protein>
<keyword evidence="2" id="KW-1185">Reference proteome</keyword>
<gene>
    <name evidence="1" type="ORF">SAMN05443292_0265</name>
</gene>
<proteinExistence type="predicted"/>
<dbReference type="AlphaFoldDB" id="A0A1I3D5K0"/>
<evidence type="ECO:0000313" key="1">
    <source>
        <dbReference type="EMBL" id="SFH81829.1"/>
    </source>
</evidence>